<keyword evidence="5 6" id="KW-0472">Membrane</keyword>
<evidence type="ECO:0000256" key="6">
    <source>
        <dbReference type="SAM" id="Phobius"/>
    </source>
</evidence>
<accession>A0ABV6LE97</accession>
<dbReference type="Pfam" id="PF12704">
    <property type="entry name" value="MacB_PCD"/>
    <property type="match status" value="2"/>
</dbReference>
<feature type="domain" description="ABC3 transporter permease C-terminal" evidence="7">
    <location>
        <begin position="287"/>
        <end position="389"/>
    </location>
</feature>
<evidence type="ECO:0000313" key="10">
    <source>
        <dbReference type="Proteomes" id="UP001589828"/>
    </source>
</evidence>
<evidence type="ECO:0000313" key="9">
    <source>
        <dbReference type="EMBL" id="MFC0517758.1"/>
    </source>
</evidence>
<keyword evidence="3 6" id="KW-0812">Transmembrane</keyword>
<feature type="transmembrane region" description="Helical" evidence="6">
    <location>
        <begin position="753"/>
        <end position="775"/>
    </location>
</feature>
<dbReference type="PANTHER" id="PTHR30572:SF18">
    <property type="entry name" value="ABC-TYPE MACROLIDE FAMILY EXPORT SYSTEM PERMEASE COMPONENT 2"/>
    <property type="match status" value="1"/>
</dbReference>
<gene>
    <name evidence="9" type="ORF">ACFFGT_26330</name>
</gene>
<feature type="transmembrane region" description="Helical" evidence="6">
    <location>
        <begin position="327"/>
        <end position="353"/>
    </location>
</feature>
<feature type="transmembrane region" description="Helical" evidence="6">
    <location>
        <begin position="285"/>
        <end position="306"/>
    </location>
</feature>
<dbReference type="Proteomes" id="UP001589828">
    <property type="component" value="Unassembled WGS sequence"/>
</dbReference>
<dbReference type="InterPro" id="IPR025857">
    <property type="entry name" value="MacB_PCD"/>
</dbReference>
<dbReference type="Pfam" id="PF02687">
    <property type="entry name" value="FtsX"/>
    <property type="match status" value="2"/>
</dbReference>
<proteinExistence type="predicted"/>
<feature type="transmembrane region" description="Helical" evidence="6">
    <location>
        <begin position="21"/>
        <end position="42"/>
    </location>
</feature>
<evidence type="ECO:0000256" key="4">
    <source>
        <dbReference type="ARBA" id="ARBA00022989"/>
    </source>
</evidence>
<evidence type="ECO:0000256" key="1">
    <source>
        <dbReference type="ARBA" id="ARBA00004651"/>
    </source>
</evidence>
<evidence type="ECO:0000259" key="7">
    <source>
        <dbReference type="Pfam" id="PF02687"/>
    </source>
</evidence>
<keyword evidence="4 6" id="KW-1133">Transmembrane helix</keyword>
<feature type="transmembrane region" description="Helical" evidence="6">
    <location>
        <begin position="423"/>
        <end position="443"/>
    </location>
</feature>
<comment type="subcellular location">
    <subcellularLocation>
        <location evidence="1">Cell membrane</location>
        <topology evidence="1">Multi-pass membrane protein</topology>
    </subcellularLocation>
</comment>
<feature type="domain" description="ABC3 transporter permease C-terminal" evidence="7">
    <location>
        <begin position="669"/>
        <end position="782"/>
    </location>
</feature>
<feature type="transmembrane region" description="Helical" evidence="6">
    <location>
        <begin position="373"/>
        <end position="391"/>
    </location>
</feature>
<feature type="transmembrane region" description="Helical" evidence="6">
    <location>
        <begin position="718"/>
        <end position="741"/>
    </location>
</feature>
<comment type="caution">
    <text evidence="9">The sequence shown here is derived from an EMBL/GenBank/DDBJ whole genome shotgun (WGS) entry which is preliminary data.</text>
</comment>
<keyword evidence="10" id="KW-1185">Reference proteome</keyword>
<evidence type="ECO:0000259" key="8">
    <source>
        <dbReference type="Pfam" id="PF12704"/>
    </source>
</evidence>
<dbReference type="EMBL" id="JBHLTS010000076">
    <property type="protein sequence ID" value="MFC0517758.1"/>
    <property type="molecule type" value="Genomic_DNA"/>
</dbReference>
<feature type="transmembrane region" description="Helical" evidence="6">
    <location>
        <begin position="669"/>
        <end position="690"/>
    </location>
</feature>
<name>A0ABV6LE97_9SPHI</name>
<sequence>MLRNYIKIAWRNIVNNKAYTAINVLGLAAGMAVALMIALWVANEYSYDKFLPNADRVYQVRRNFNSNGETLTFSSTSLKLADVLRTLPEVEYVAPTDWGGTHGLMVGDKKLSIDGLQAGSDFLKMFEYKLLQGSRSAALNDPYSIVLTRATAIALFGTENVINKVVKVDNAHNLKVTGVMQDVPLNSSLQFKYIIPFSLLEQTQPYMKGAHGSFGNNGFELFAKLKPGVTYAQLAPKLKIIEKGEKNVNAENSEVIMQPMADWHLYSDYKNGVASAGFIDYVRTFSIVGVLVLLIACVNFINLTTARSEKRAREVGIRKAIGSQRKHLIFQFLTESALITFISFICSILFVQIALGPFNALTGTAIAIPFNNITFWLIAIGCVMLTALVAGSRPAFYLSSFNPVKVLKGTIQVGRSASYSRKILVVMQFSCSIALIISTVVIYRQIQYAKNRPSGYDVNRLIATNNNEDLGKHFPAFKNELLQSGVIESISTASSAVTDINMHNDLDQWPGKLAGETVEMGVIAIADDYFKTASMKMLAGRDFRGVASDTSNIIFNEAAVKRLRLKGDPISQVIIYGGKPVKVIGVVKNALMLSPFAQADPTMFVYNNYPHDNMIYRLSAKMNPHNAIDKIGEVFSKYSPAYPYTYRFVDDDYNRKFGQEVLVGKLSGIFAGLAIFISCLGLFGLAAYIAEQRTKEIGVRKVLGATVSQLWFLLSKDFVLLVLISCVIASPLAFYFLQGWLQKYDYRVTVGPGVFIISAIAAIVITLVTISFQAIKAAIANPVKSLRSE</sequence>
<feature type="domain" description="MacB-like periplasmic core" evidence="8">
    <location>
        <begin position="433"/>
        <end position="605"/>
    </location>
</feature>
<dbReference type="InterPro" id="IPR050250">
    <property type="entry name" value="Macrolide_Exporter_MacB"/>
</dbReference>
<evidence type="ECO:0000256" key="3">
    <source>
        <dbReference type="ARBA" id="ARBA00022692"/>
    </source>
</evidence>
<dbReference type="InterPro" id="IPR003838">
    <property type="entry name" value="ABC3_permease_C"/>
</dbReference>
<feature type="domain" description="MacB-like periplasmic core" evidence="8">
    <location>
        <begin position="20"/>
        <end position="238"/>
    </location>
</feature>
<dbReference type="RefSeq" id="WP_377025494.1">
    <property type="nucleotide sequence ID" value="NZ_JBHLTS010000076.1"/>
</dbReference>
<dbReference type="PANTHER" id="PTHR30572">
    <property type="entry name" value="MEMBRANE COMPONENT OF TRANSPORTER-RELATED"/>
    <property type="match status" value="1"/>
</dbReference>
<reference evidence="9 10" key="1">
    <citation type="submission" date="2024-09" db="EMBL/GenBank/DDBJ databases">
        <authorList>
            <person name="Sun Q."/>
            <person name="Mori K."/>
        </authorList>
    </citation>
    <scope>NUCLEOTIDE SEQUENCE [LARGE SCALE GENOMIC DNA]</scope>
    <source>
        <strain evidence="9 10">NCAIM B.02415</strain>
    </source>
</reference>
<evidence type="ECO:0000256" key="5">
    <source>
        <dbReference type="ARBA" id="ARBA00023136"/>
    </source>
</evidence>
<organism evidence="9 10">
    <name type="scientific">Mucilaginibacter angelicae</name>
    <dbReference type="NCBI Taxonomy" id="869718"/>
    <lineage>
        <taxon>Bacteria</taxon>
        <taxon>Pseudomonadati</taxon>
        <taxon>Bacteroidota</taxon>
        <taxon>Sphingobacteriia</taxon>
        <taxon>Sphingobacteriales</taxon>
        <taxon>Sphingobacteriaceae</taxon>
        <taxon>Mucilaginibacter</taxon>
    </lineage>
</organism>
<keyword evidence="2" id="KW-1003">Cell membrane</keyword>
<evidence type="ECO:0000256" key="2">
    <source>
        <dbReference type="ARBA" id="ARBA00022475"/>
    </source>
</evidence>
<protein>
    <submittedName>
        <fullName evidence="9">ABC transporter permease</fullName>
    </submittedName>
</protein>